<evidence type="ECO:0000256" key="2">
    <source>
        <dbReference type="SAM" id="SignalP"/>
    </source>
</evidence>
<proteinExistence type="predicted"/>
<dbReference type="KEGG" id="rml:FF011L_54950"/>
<reference evidence="3 4" key="1">
    <citation type="submission" date="2019-02" db="EMBL/GenBank/DDBJ databases">
        <title>Deep-cultivation of Planctomycetes and their phenomic and genomic characterization uncovers novel biology.</title>
        <authorList>
            <person name="Wiegand S."/>
            <person name="Jogler M."/>
            <person name="Boedeker C."/>
            <person name="Pinto D."/>
            <person name="Vollmers J."/>
            <person name="Rivas-Marin E."/>
            <person name="Kohn T."/>
            <person name="Peeters S.H."/>
            <person name="Heuer A."/>
            <person name="Rast P."/>
            <person name="Oberbeckmann S."/>
            <person name="Bunk B."/>
            <person name="Jeske O."/>
            <person name="Meyerdierks A."/>
            <person name="Storesund J.E."/>
            <person name="Kallscheuer N."/>
            <person name="Luecker S."/>
            <person name="Lage O.M."/>
            <person name="Pohl T."/>
            <person name="Merkel B.J."/>
            <person name="Hornburger P."/>
            <person name="Mueller R.-W."/>
            <person name="Bruemmer F."/>
            <person name="Labrenz M."/>
            <person name="Spormann A.M."/>
            <person name="Op den Camp H."/>
            <person name="Overmann J."/>
            <person name="Amann R."/>
            <person name="Jetten M.S.M."/>
            <person name="Mascher T."/>
            <person name="Medema M.H."/>
            <person name="Devos D.P."/>
            <person name="Kaster A.-K."/>
            <person name="Ovreas L."/>
            <person name="Rohde M."/>
            <person name="Galperin M.Y."/>
            <person name="Jogler C."/>
        </authorList>
    </citation>
    <scope>NUCLEOTIDE SEQUENCE [LARGE SCALE GENOMIC DNA]</scope>
    <source>
        <strain evidence="3 4">FF011L</strain>
    </source>
</reference>
<dbReference type="AlphaFoldDB" id="A0A517MP69"/>
<name>A0A517MP69_9BACT</name>
<dbReference type="EMBL" id="CP036262">
    <property type="protein sequence ID" value="QDS96683.1"/>
    <property type="molecule type" value="Genomic_DNA"/>
</dbReference>
<protein>
    <recommendedName>
        <fullName evidence="5">3-keto-disaccharide hydrolase domain-containing protein</fullName>
    </recommendedName>
</protein>
<dbReference type="Proteomes" id="UP000320672">
    <property type="component" value="Chromosome"/>
</dbReference>
<feature type="signal peptide" evidence="2">
    <location>
        <begin position="1"/>
        <end position="18"/>
    </location>
</feature>
<keyword evidence="2" id="KW-0732">Signal</keyword>
<feature type="chain" id="PRO_5021716218" description="3-keto-disaccharide hydrolase domain-containing protein" evidence="2">
    <location>
        <begin position="19"/>
        <end position="235"/>
    </location>
</feature>
<evidence type="ECO:0008006" key="5">
    <source>
        <dbReference type="Google" id="ProtNLM"/>
    </source>
</evidence>
<evidence type="ECO:0000313" key="3">
    <source>
        <dbReference type="EMBL" id="QDS96683.1"/>
    </source>
</evidence>
<keyword evidence="4" id="KW-1185">Reference proteome</keyword>
<organism evidence="3 4">
    <name type="scientific">Roseimaritima multifibrata</name>
    <dbReference type="NCBI Taxonomy" id="1930274"/>
    <lineage>
        <taxon>Bacteria</taxon>
        <taxon>Pseudomonadati</taxon>
        <taxon>Planctomycetota</taxon>
        <taxon>Planctomycetia</taxon>
        <taxon>Pirellulales</taxon>
        <taxon>Pirellulaceae</taxon>
        <taxon>Roseimaritima</taxon>
    </lineage>
</organism>
<sequence precursor="true">MRIYILACFLCVCLTASGTEKTLLFQDSFDRDEPQAEKEQIGNGWTSNSVSRAGGNKQVDLRDNTLHIKMHATADHAVSVKHDAEFKNGIVELRFMLEHPQDVLGLNFADLKLKSVHAGHLFKVDIGTRKTTIADLKTGVMDLKTRELRLAKKVSPQLLAELATKRTTVPHPLKTSTWYSLTVSIAGDKLDVVIDDKAVASFQSPGIEHPTKRTLRISVPKEVVIDDLQVFAVTD</sequence>
<dbReference type="RefSeq" id="WP_246109633.1">
    <property type="nucleotide sequence ID" value="NZ_CP036262.1"/>
</dbReference>
<feature type="region of interest" description="Disordered" evidence="1">
    <location>
        <begin position="34"/>
        <end position="56"/>
    </location>
</feature>
<evidence type="ECO:0000256" key="1">
    <source>
        <dbReference type="SAM" id="MobiDB-lite"/>
    </source>
</evidence>
<gene>
    <name evidence="3" type="ORF">FF011L_54950</name>
</gene>
<accession>A0A517MP69</accession>
<evidence type="ECO:0000313" key="4">
    <source>
        <dbReference type="Proteomes" id="UP000320672"/>
    </source>
</evidence>
<dbReference type="Gene3D" id="2.60.120.560">
    <property type="entry name" value="Exo-inulinase, domain 1"/>
    <property type="match status" value="1"/>
</dbReference>